<organism evidence="1 2">
    <name type="scientific">Cylicostephanus goldi</name>
    <name type="common">Nematode worm</name>
    <dbReference type="NCBI Taxonomy" id="71465"/>
    <lineage>
        <taxon>Eukaryota</taxon>
        <taxon>Metazoa</taxon>
        <taxon>Ecdysozoa</taxon>
        <taxon>Nematoda</taxon>
        <taxon>Chromadorea</taxon>
        <taxon>Rhabditida</taxon>
        <taxon>Rhabditina</taxon>
        <taxon>Rhabditomorpha</taxon>
        <taxon>Strongyloidea</taxon>
        <taxon>Strongylidae</taxon>
        <taxon>Cylicostephanus</taxon>
    </lineage>
</organism>
<dbReference type="Proteomes" id="UP000271889">
    <property type="component" value="Unassembled WGS sequence"/>
</dbReference>
<evidence type="ECO:0000313" key="2">
    <source>
        <dbReference type="Proteomes" id="UP000271889"/>
    </source>
</evidence>
<name>A0A3P6S072_CYLGO</name>
<keyword evidence="2" id="KW-1185">Reference proteome</keyword>
<protein>
    <submittedName>
        <fullName evidence="1">Uncharacterized protein</fullName>
    </submittedName>
</protein>
<dbReference type="OrthoDB" id="5851192at2759"/>
<accession>A0A3P6S072</accession>
<proteinExistence type="predicted"/>
<dbReference type="InterPro" id="IPR029512">
    <property type="entry name" value="CCDC154"/>
</dbReference>
<dbReference type="PANTHER" id="PTHR35153">
    <property type="entry name" value="COILED-COIL DOMAIN-CONTAINING PROTEIN 154"/>
    <property type="match status" value="1"/>
</dbReference>
<gene>
    <name evidence="1" type="ORF">CGOC_LOCUS1373</name>
</gene>
<dbReference type="EMBL" id="UYRV01002511">
    <property type="protein sequence ID" value="VDK48801.1"/>
    <property type="molecule type" value="Genomic_DNA"/>
</dbReference>
<reference evidence="1 2" key="1">
    <citation type="submission" date="2018-11" db="EMBL/GenBank/DDBJ databases">
        <authorList>
            <consortium name="Pathogen Informatics"/>
        </authorList>
    </citation>
    <scope>NUCLEOTIDE SEQUENCE [LARGE SCALE GENOMIC DNA]</scope>
</reference>
<sequence length="126" mass="14092">MPQIAQAADDNKFETDRAKQKERFQKVNEALAALEHHLELGNNKMDTIINSEIQTRKVHEKGLLTKITEVEDKLNSYLGNLTKSIDEVKAGKESVKIPSLDVDAVSSVGFHDAWTVFESSHAWAMA</sequence>
<dbReference type="PANTHER" id="PTHR35153:SF1">
    <property type="entry name" value="COILED-COIL DOMAIN-CONTAINING PROTEIN 154"/>
    <property type="match status" value="1"/>
</dbReference>
<evidence type="ECO:0000313" key="1">
    <source>
        <dbReference type="EMBL" id="VDK48801.1"/>
    </source>
</evidence>
<dbReference type="AlphaFoldDB" id="A0A3P6S072"/>